<feature type="region of interest" description="Disordered" evidence="8">
    <location>
        <begin position="769"/>
        <end position="788"/>
    </location>
</feature>
<evidence type="ECO:0000256" key="9">
    <source>
        <dbReference type="SAM" id="SignalP"/>
    </source>
</evidence>
<keyword evidence="5 7" id="KW-0472">Membrane</keyword>
<feature type="domain" description="Outer membrane protein beta-barrel" evidence="10">
    <location>
        <begin position="370"/>
        <end position="762"/>
    </location>
</feature>
<feature type="chain" id="PRO_5045696586" evidence="9">
    <location>
        <begin position="20"/>
        <end position="788"/>
    </location>
</feature>
<dbReference type="Gene3D" id="2.170.130.10">
    <property type="entry name" value="TonB-dependent receptor, plug domain"/>
    <property type="match status" value="1"/>
</dbReference>
<dbReference type="EMBL" id="JAAVJR010000001">
    <property type="protein sequence ID" value="NJW51727.1"/>
    <property type="molecule type" value="Genomic_DNA"/>
</dbReference>
<evidence type="ECO:0000256" key="4">
    <source>
        <dbReference type="ARBA" id="ARBA00022692"/>
    </source>
</evidence>
<evidence type="ECO:0000256" key="3">
    <source>
        <dbReference type="ARBA" id="ARBA00022452"/>
    </source>
</evidence>
<evidence type="ECO:0000256" key="5">
    <source>
        <dbReference type="ARBA" id="ARBA00023136"/>
    </source>
</evidence>
<keyword evidence="6 7" id="KW-0998">Cell outer membrane</keyword>
<organism evidence="11 12">
    <name type="scientific">Salinimicrobium oceani</name>
    <dbReference type="NCBI Taxonomy" id="2722702"/>
    <lineage>
        <taxon>Bacteria</taxon>
        <taxon>Pseudomonadati</taxon>
        <taxon>Bacteroidota</taxon>
        <taxon>Flavobacteriia</taxon>
        <taxon>Flavobacteriales</taxon>
        <taxon>Flavobacteriaceae</taxon>
        <taxon>Salinimicrobium</taxon>
    </lineage>
</organism>
<accession>A0ABX1CVF3</accession>
<proteinExistence type="inferred from homology"/>
<evidence type="ECO:0000256" key="1">
    <source>
        <dbReference type="ARBA" id="ARBA00004571"/>
    </source>
</evidence>
<dbReference type="InterPro" id="IPR037066">
    <property type="entry name" value="Plug_dom_sf"/>
</dbReference>
<sequence length="788" mass="89263">MKQFILLFMLAFGSFSAAAFTDPTELGTITGQVMDMEFKEPIPYATITVTTPEGEMVTGAVTSGDGSFAVEKLQDGSYIFKVQFMGYKHFSKEIEVSGGNREIKIGTIFLEAEVAQLDSVDVVAERSTIEQRIDRKVINVGKDLTTAGASASEIMNNIPSLSVDQDGNISMRGNDNVRILVDGKPTNIPAAQLLKQIPSTSIKSIELITNPSAKYNPEGMSGIINIILHKNSNLGFNGNLNSGVTVGENVRYNASLNMNYRTGKVNFFTNLGTNGGKRENHGIINNFTQNYTEVIGFYSDSESYLFKIGLDYYIDDKNTFSFYTNQNLYTGEPRGEANILFNSTAMENIYQDFFLENDNSTQTYNAVFKRDFEKDGHNIIFEVDHSITDDAEVARFEYSGAGANEYNSYRDKVEDDISNTNFNIDYENPLSEVSKLELGAEARLRSSTNDYRTTNTNLEDALYDYDNNIYSFYSTFGQSFKKWSYQLGTRFEHYAVEAILDGDLIYENDYFTLYPSAFVSYKFNDMKTLQLSYGRRVDRPGLNQVNPVREFSTPRITGVGNPELDPQFTNSLEMNYTHNFQKGSFTGGVFYRLIEDEISQVLIIDPEDPSRMLLTYENWNDNTAYGVELSGRYKPFRWWSINPSFEYYNSTEKGVVGDVYQEVESSAYSLRLNQSFEVTKKLTLQMFGLYRSSTELLQINPEEFYFINAGARYNFLNDKATLSLNINDIFDTQEFTFYSDVPYSQRGNFQGDSQNVYLGFSYRFGGGKNKALDRKQRDDNTNSGGGIF</sequence>
<dbReference type="Pfam" id="PF13715">
    <property type="entry name" value="CarbopepD_reg_2"/>
    <property type="match status" value="1"/>
</dbReference>
<gene>
    <name evidence="11" type="ORF">HC175_02195</name>
</gene>
<feature type="compositionally biased region" description="Basic and acidic residues" evidence="8">
    <location>
        <begin position="770"/>
        <end position="780"/>
    </location>
</feature>
<dbReference type="InterPro" id="IPR036942">
    <property type="entry name" value="Beta-barrel_TonB_sf"/>
</dbReference>
<dbReference type="PANTHER" id="PTHR40980:SF3">
    <property type="entry name" value="TONB-DEPENDENT RECEPTOR-LIKE BETA-BARREL DOMAIN-CONTAINING PROTEIN"/>
    <property type="match status" value="1"/>
</dbReference>
<name>A0ABX1CVF3_9FLAO</name>
<evidence type="ECO:0000256" key="6">
    <source>
        <dbReference type="ARBA" id="ARBA00023237"/>
    </source>
</evidence>
<keyword evidence="9" id="KW-0732">Signal</keyword>
<keyword evidence="11" id="KW-0675">Receptor</keyword>
<dbReference type="SUPFAM" id="SSF49452">
    <property type="entry name" value="Starch-binding domain-like"/>
    <property type="match status" value="1"/>
</dbReference>
<dbReference type="PROSITE" id="PS52016">
    <property type="entry name" value="TONB_DEPENDENT_REC_3"/>
    <property type="match status" value="1"/>
</dbReference>
<keyword evidence="3 7" id="KW-1134">Transmembrane beta strand</keyword>
<keyword evidence="2 7" id="KW-0813">Transport</keyword>
<dbReference type="InterPro" id="IPR013784">
    <property type="entry name" value="Carb-bd-like_fold"/>
</dbReference>
<dbReference type="SUPFAM" id="SSF56935">
    <property type="entry name" value="Porins"/>
    <property type="match status" value="1"/>
</dbReference>
<evidence type="ECO:0000259" key="10">
    <source>
        <dbReference type="Pfam" id="PF14905"/>
    </source>
</evidence>
<dbReference type="Gene3D" id="2.60.40.1120">
    <property type="entry name" value="Carboxypeptidase-like, regulatory domain"/>
    <property type="match status" value="1"/>
</dbReference>
<dbReference type="PANTHER" id="PTHR40980">
    <property type="entry name" value="PLUG DOMAIN-CONTAINING PROTEIN"/>
    <property type="match status" value="1"/>
</dbReference>
<protein>
    <submittedName>
        <fullName evidence="11">TonB-dependent receptor</fullName>
    </submittedName>
</protein>
<evidence type="ECO:0000313" key="11">
    <source>
        <dbReference type="EMBL" id="NJW51727.1"/>
    </source>
</evidence>
<comment type="caution">
    <text evidence="11">The sequence shown here is derived from an EMBL/GenBank/DDBJ whole genome shotgun (WGS) entry which is preliminary data.</text>
</comment>
<keyword evidence="4 7" id="KW-0812">Transmembrane</keyword>
<dbReference type="InterPro" id="IPR039426">
    <property type="entry name" value="TonB-dep_rcpt-like"/>
</dbReference>
<keyword evidence="12" id="KW-1185">Reference proteome</keyword>
<comment type="subcellular location">
    <subcellularLocation>
        <location evidence="1 7">Cell outer membrane</location>
        <topology evidence="1 7">Multi-pass membrane protein</topology>
    </subcellularLocation>
</comment>
<dbReference type="Proteomes" id="UP000703674">
    <property type="component" value="Unassembled WGS sequence"/>
</dbReference>
<evidence type="ECO:0000256" key="8">
    <source>
        <dbReference type="SAM" id="MobiDB-lite"/>
    </source>
</evidence>
<evidence type="ECO:0000256" key="7">
    <source>
        <dbReference type="PROSITE-ProRule" id="PRU01360"/>
    </source>
</evidence>
<reference evidence="11 12" key="1">
    <citation type="submission" date="2020-03" db="EMBL/GenBank/DDBJ databases">
        <title>Salinimicrobium sp. nov, isolated from SCS.</title>
        <authorList>
            <person name="Cao W.R."/>
        </authorList>
    </citation>
    <scope>NUCLEOTIDE SEQUENCE [LARGE SCALE GENOMIC DNA]</scope>
    <source>
        <strain evidence="12">J15B91</strain>
    </source>
</reference>
<dbReference type="Pfam" id="PF14905">
    <property type="entry name" value="OMP_b-brl_3"/>
    <property type="match status" value="1"/>
</dbReference>
<feature type="signal peptide" evidence="9">
    <location>
        <begin position="1"/>
        <end position="19"/>
    </location>
</feature>
<dbReference type="InterPro" id="IPR041700">
    <property type="entry name" value="OMP_b-brl_3"/>
</dbReference>
<dbReference type="Gene3D" id="2.40.170.20">
    <property type="entry name" value="TonB-dependent receptor, beta-barrel domain"/>
    <property type="match status" value="1"/>
</dbReference>
<evidence type="ECO:0000256" key="2">
    <source>
        <dbReference type="ARBA" id="ARBA00022448"/>
    </source>
</evidence>
<comment type="similarity">
    <text evidence="7">Belongs to the TonB-dependent receptor family.</text>
</comment>
<evidence type="ECO:0000313" key="12">
    <source>
        <dbReference type="Proteomes" id="UP000703674"/>
    </source>
</evidence>
<dbReference type="RefSeq" id="WP_168136873.1">
    <property type="nucleotide sequence ID" value="NZ_JAAVJR010000001.1"/>
</dbReference>